<dbReference type="GeneID" id="83639705"/>
<dbReference type="PROSITE" id="PS00211">
    <property type="entry name" value="ABC_TRANSPORTER_1"/>
    <property type="match status" value="1"/>
</dbReference>
<keyword evidence="6" id="KW-0472">Membrane</keyword>
<dbReference type="GO" id="GO:0006970">
    <property type="term" value="P:response to osmotic stress"/>
    <property type="evidence" value="ECO:0007669"/>
    <property type="project" value="UniProtKB-ARBA"/>
</dbReference>
<dbReference type="PROSITE" id="PS51371">
    <property type="entry name" value="CBS"/>
    <property type="match status" value="1"/>
</dbReference>
<dbReference type="NCBIfam" id="TIGR01186">
    <property type="entry name" value="proV"/>
    <property type="match status" value="1"/>
</dbReference>
<evidence type="ECO:0000256" key="1">
    <source>
        <dbReference type="ARBA" id="ARBA00005417"/>
    </source>
</evidence>
<dbReference type="Gene3D" id="3.90.1280.20">
    <property type="match status" value="1"/>
</dbReference>
<accession>A0A1G6JF81</accession>
<dbReference type="InterPro" id="IPR051921">
    <property type="entry name" value="ABC_osmolyte_uptake_ATP-bind"/>
</dbReference>
<evidence type="ECO:0000256" key="2">
    <source>
        <dbReference type="ARBA" id="ARBA00022448"/>
    </source>
</evidence>
<dbReference type="GO" id="GO:0015418">
    <property type="term" value="F:ABC-type quaternary ammonium compound transporting activity"/>
    <property type="evidence" value="ECO:0007669"/>
    <property type="project" value="UniProtKB-EC"/>
</dbReference>
<comment type="catalytic activity">
    <reaction evidence="6">
        <text>a quaternary ammonium(out) + ATP + H2O = a quaternary ammonium(in) + ADP + phosphate + H(+)</text>
        <dbReference type="Rhea" id="RHEA:11036"/>
        <dbReference type="ChEBI" id="CHEBI:15377"/>
        <dbReference type="ChEBI" id="CHEBI:15378"/>
        <dbReference type="ChEBI" id="CHEBI:30616"/>
        <dbReference type="ChEBI" id="CHEBI:35267"/>
        <dbReference type="ChEBI" id="CHEBI:43474"/>
        <dbReference type="ChEBI" id="CHEBI:456216"/>
    </reaction>
</comment>
<dbReference type="InterPro" id="IPR017871">
    <property type="entry name" value="ABC_transporter-like_CS"/>
</dbReference>
<dbReference type="SUPFAM" id="SSF52540">
    <property type="entry name" value="P-loop containing nucleoside triphosphate hydrolases"/>
    <property type="match status" value="1"/>
</dbReference>
<dbReference type="GO" id="GO:0031460">
    <property type="term" value="P:glycine betaine transport"/>
    <property type="evidence" value="ECO:0007669"/>
    <property type="project" value="InterPro"/>
</dbReference>
<organism evidence="7 8">
    <name type="scientific">Ectopseudomonas chengduensis</name>
    <dbReference type="NCBI Taxonomy" id="489632"/>
    <lineage>
        <taxon>Bacteria</taxon>
        <taxon>Pseudomonadati</taxon>
        <taxon>Pseudomonadota</taxon>
        <taxon>Gammaproteobacteria</taxon>
        <taxon>Pseudomonadales</taxon>
        <taxon>Pseudomonadaceae</taxon>
        <taxon>Ectopseudomonas</taxon>
    </lineage>
</organism>
<sequence>MQSGKIVVEHLYKVFGPNPQEAIDLLKEGWSKERILAEKGAVIGVSDVSFSVEEGEIFVLMGLSGSGKSTLIRLINRLVEPSAGDVYIDGQNVAKLPQSQLIDLRRRDMSMVFQSFALMPSRSVLDNAAFGLEVAGTGRKEREKRAMEVLKQVGLDTFAHKYPHELSGGMQQRVGLARALTVNPSMIIMDEAFSALDPLKRREMQDVLLELQKTHRRTIIFVSHDIEEAMRIGTRIGIMEGGKLIQVGTPQELIEKPANEYVRNFFDTVDTSRYLTAGQLKADSVPTYVHNGRAPDAAKICKELQALDKHYAFIVDEDNHFQGSISLEKIALMVDGDEPRPLEADALKQVVPVPEDMPLEHVITRLVDNEGPIPVVDAEGHYCGAISKGRLLTRLQGESHE</sequence>
<dbReference type="InterPro" id="IPR003439">
    <property type="entry name" value="ABC_transporter-like_ATP-bd"/>
</dbReference>
<dbReference type="Gene3D" id="3.40.50.300">
    <property type="entry name" value="P-loop containing nucleotide triphosphate hydrolases"/>
    <property type="match status" value="1"/>
</dbReference>
<dbReference type="RefSeq" id="WP_017678490.1">
    <property type="nucleotide sequence ID" value="NZ_FMZQ01000001.1"/>
</dbReference>
<evidence type="ECO:0000256" key="3">
    <source>
        <dbReference type="ARBA" id="ARBA00022741"/>
    </source>
</evidence>
<dbReference type="InterPro" id="IPR000644">
    <property type="entry name" value="CBS_dom"/>
</dbReference>
<dbReference type="Pfam" id="PF00005">
    <property type="entry name" value="ABC_tran"/>
    <property type="match status" value="1"/>
</dbReference>
<dbReference type="PROSITE" id="PS50893">
    <property type="entry name" value="ABC_TRANSPORTER_2"/>
    <property type="match status" value="1"/>
</dbReference>
<evidence type="ECO:0000256" key="4">
    <source>
        <dbReference type="ARBA" id="ARBA00022840"/>
    </source>
</evidence>
<keyword evidence="2 6" id="KW-0813">Transport</keyword>
<reference evidence="8" key="1">
    <citation type="submission" date="2016-10" db="EMBL/GenBank/DDBJ databases">
        <authorList>
            <person name="Varghese N."/>
            <person name="Submissions S."/>
        </authorList>
    </citation>
    <scope>NUCLEOTIDE SEQUENCE [LARGE SCALE GENOMIC DNA]</scope>
    <source>
        <strain evidence="8">DSM 26382</strain>
    </source>
</reference>
<dbReference type="AlphaFoldDB" id="A0A1G6JF81"/>
<dbReference type="SUPFAM" id="SSF54631">
    <property type="entry name" value="CBS-domain pair"/>
    <property type="match status" value="1"/>
</dbReference>
<name>A0A1G6JF81_9GAMM</name>
<dbReference type="EMBL" id="FMZQ01000001">
    <property type="protein sequence ID" value="SDC17391.1"/>
    <property type="molecule type" value="Genomic_DNA"/>
</dbReference>
<dbReference type="Pfam" id="PF00571">
    <property type="entry name" value="CBS"/>
    <property type="match status" value="1"/>
</dbReference>
<keyword evidence="6" id="KW-1003">Cell membrane</keyword>
<dbReference type="PANTHER" id="PTHR43869:SF1">
    <property type="entry name" value="GLYCINE BETAINE_PROLINE BETAINE TRANSPORT SYSTEM ATP-BINDING PROTEIN PROV"/>
    <property type="match status" value="1"/>
</dbReference>
<proteinExistence type="inferred from homology"/>
<comment type="subcellular location">
    <subcellularLocation>
        <location evidence="6">Cell inner membrane</location>
        <topology evidence="6">Peripheral membrane protein</topology>
    </subcellularLocation>
</comment>
<keyword evidence="4 6" id="KW-0067">ATP-binding</keyword>
<keyword evidence="3 6" id="KW-0547">Nucleotide-binding</keyword>
<dbReference type="GO" id="GO:0016887">
    <property type="term" value="F:ATP hydrolysis activity"/>
    <property type="evidence" value="ECO:0007669"/>
    <property type="project" value="UniProtKB-UniRule"/>
</dbReference>
<evidence type="ECO:0000256" key="5">
    <source>
        <dbReference type="ARBA" id="ARBA00022970"/>
    </source>
</evidence>
<keyword evidence="8" id="KW-1185">Reference proteome</keyword>
<gene>
    <name evidence="7" type="ORF">SAMN05216576_101691</name>
</gene>
<dbReference type="InterPro" id="IPR046342">
    <property type="entry name" value="CBS_dom_sf"/>
</dbReference>
<dbReference type="GO" id="GO:0005886">
    <property type="term" value="C:plasma membrane"/>
    <property type="evidence" value="ECO:0007669"/>
    <property type="project" value="UniProtKB-SubCell"/>
</dbReference>
<comment type="similarity">
    <text evidence="1 6">Belongs to the ABC transporter superfamily.</text>
</comment>
<dbReference type="EC" id="7.6.2.9" evidence="6"/>
<dbReference type="SMART" id="SM00382">
    <property type="entry name" value="AAA"/>
    <property type="match status" value="1"/>
</dbReference>
<dbReference type="InterPro" id="IPR003593">
    <property type="entry name" value="AAA+_ATPase"/>
</dbReference>
<dbReference type="InterPro" id="IPR005892">
    <property type="entry name" value="Gly-betaine_transp_ATP-bd"/>
</dbReference>
<evidence type="ECO:0000256" key="6">
    <source>
        <dbReference type="RuleBase" id="RU369116"/>
    </source>
</evidence>
<dbReference type="InterPro" id="IPR027417">
    <property type="entry name" value="P-loop_NTPase"/>
</dbReference>
<keyword evidence="5" id="KW-0029">Amino-acid transport</keyword>
<evidence type="ECO:0000313" key="7">
    <source>
        <dbReference type="EMBL" id="SDC17391.1"/>
    </source>
</evidence>
<dbReference type="PANTHER" id="PTHR43869">
    <property type="entry name" value="GLYCINE BETAINE/PROLINE BETAINE TRANSPORT SYSTEM ATP-BINDING PROTEIN PROV"/>
    <property type="match status" value="1"/>
</dbReference>
<comment type="subunit">
    <text evidence="6">The complex is probably composed of two ATP-binding proteins, two transmembrane proteins and a solute-binding protein.</text>
</comment>
<dbReference type="Proteomes" id="UP000199467">
    <property type="component" value="Unassembled WGS sequence"/>
</dbReference>
<evidence type="ECO:0000313" key="8">
    <source>
        <dbReference type="Proteomes" id="UP000199467"/>
    </source>
</evidence>
<dbReference type="FunFam" id="3.40.50.300:FF:000201">
    <property type="entry name" value="Glycine betaine/L-proline ABC transporter ATP-binding protein"/>
    <property type="match status" value="1"/>
</dbReference>
<dbReference type="CDD" id="cd03294">
    <property type="entry name" value="ABC_Pro_Gly_Betaine"/>
    <property type="match status" value="1"/>
</dbReference>
<protein>
    <recommendedName>
        <fullName evidence="6">Quaternary amine transport ATP-binding protein</fullName>
        <ecNumber evidence="6">7.6.2.9</ecNumber>
    </recommendedName>
</protein>
<keyword evidence="6" id="KW-0997">Cell inner membrane</keyword>
<dbReference type="GO" id="GO:0005524">
    <property type="term" value="F:ATP binding"/>
    <property type="evidence" value="ECO:0007669"/>
    <property type="project" value="UniProtKB-UniRule"/>
</dbReference>
<dbReference type="GO" id="GO:0006865">
    <property type="term" value="P:amino acid transport"/>
    <property type="evidence" value="ECO:0007669"/>
    <property type="project" value="UniProtKB-UniRule"/>
</dbReference>